<comment type="similarity">
    <text evidence="1">Belongs to the GTP cyclohydrolase I type 2/NIF3 family.</text>
</comment>
<dbReference type="AlphaFoldDB" id="A0A1C3H4W0"/>
<accession>A0A1C3H4W0</accession>
<name>A0A1C3H4W0_9GAMM</name>
<sequence length="265" mass="29351">MTGPAKPLTHITPFRAIMITRDQLQTHLRDLLQTDRFRDYAPNGLQVEGKAEIRRILTAVTASQAAITAAIDWQADALLVHHGYFWKGEAPQVVGLKKRRLAALLAHELNLFAYHLPLDQHPELGNNAHFAKHFACEAVWQSAEEPLIWHARIAPTTLPDLLAQLEGGLEREPFAVGTAADPLTHIAWCSGAAQDFLQQAADEGAQAFISGEYAERSYHEARETGTVYISCGHHASERAGIRALGAHLATAFDLQQHFFDEENPF</sequence>
<feature type="binding site" evidence="3">
    <location>
        <position position="82"/>
    </location>
    <ligand>
        <name>a divalent metal cation</name>
        <dbReference type="ChEBI" id="CHEBI:60240"/>
        <label>1</label>
    </ligand>
</feature>
<feature type="binding site" evidence="3">
    <location>
        <position position="237"/>
    </location>
    <ligand>
        <name>a divalent metal cation</name>
        <dbReference type="ChEBI" id="CHEBI:60240"/>
        <label>1</label>
    </ligand>
</feature>
<feature type="binding site" evidence="3">
    <location>
        <position position="233"/>
    </location>
    <ligand>
        <name>a divalent metal cation</name>
        <dbReference type="ChEBI" id="CHEBI:60240"/>
        <label>1</label>
    </ligand>
</feature>
<dbReference type="PANTHER" id="PTHR13799">
    <property type="entry name" value="NGG1 INTERACTING FACTOR 3"/>
    <property type="match status" value="1"/>
</dbReference>
<evidence type="ECO:0008006" key="6">
    <source>
        <dbReference type="Google" id="ProtNLM"/>
    </source>
</evidence>
<dbReference type="Pfam" id="PF01784">
    <property type="entry name" value="DUF34_NIF3"/>
    <property type="match status" value="1"/>
</dbReference>
<dbReference type="GO" id="GO:0046872">
    <property type="term" value="F:metal ion binding"/>
    <property type="evidence" value="ECO:0007669"/>
    <property type="project" value="UniProtKB-KW"/>
</dbReference>
<protein>
    <recommendedName>
        <fullName evidence="6">Dinuclear metal center protein, YbgI family</fullName>
    </recommendedName>
</protein>
<dbReference type="Proteomes" id="UP000190837">
    <property type="component" value="Unassembled WGS sequence"/>
</dbReference>
<feature type="binding site" evidence="3">
    <location>
        <position position="119"/>
    </location>
    <ligand>
        <name>a divalent metal cation</name>
        <dbReference type="ChEBI" id="CHEBI:60240"/>
        <label>1</label>
    </ligand>
</feature>
<dbReference type="InterPro" id="IPR036069">
    <property type="entry name" value="DUF34/NIF3_sf"/>
</dbReference>
<dbReference type="Gene3D" id="3.40.1390.30">
    <property type="entry name" value="NIF3 (NGG1p interacting factor 3)-like"/>
    <property type="match status" value="2"/>
</dbReference>
<evidence type="ECO:0000256" key="3">
    <source>
        <dbReference type="PIRSR" id="PIRSR602678-1"/>
    </source>
</evidence>
<dbReference type="InterPro" id="IPR002678">
    <property type="entry name" value="DUF34/NIF3"/>
</dbReference>
<organism evidence="4 5">
    <name type="scientific">Cardiobacterium hominis</name>
    <dbReference type="NCBI Taxonomy" id="2718"/>
    <lineage>
        <taxon>Bacteria</taxon>
        <taxon>Pseudomonadati</taxon>
        <taxon>Pseudomonadota</taxon>
        <taxon>Gammaproteobacteria</taxon>
        <taxon>Cardiobacteriales</taxon>
        <taxon>Cardiobacteriaceae</taxon>
        <taxon>Cardiobacterium</taxon>
    </lineage>
</organism>
<dbReference type="EMBL" id="FKLO01000049">
    <property type="protein sequence ID" value="SAM65732.1"/>
    <property type="molecule type" value="Genomic_DNA"/>
</dbReference>
<dbReference type="GO" id="GO:0005737">
    <property type="term" value="C:cytoplasm"/>
    <property type="evidence" value="ECO:0007669"/>
    <property type="project" value="TreeGrafter"/>
</dbReference>
<reference evidence="5" key="1">
    <citation type="submission" date="2016-04" db="EMBL/GenBank/DDBJ databases">
        <authorList>
            <person name="Tagini F."/>
        </authorList>
    </citation>
    <scope>NUCLEOTIDE SEQUENCE [LARGE SCALE GENOMIC DNA]</scope>
    <source>
        <strain evidence="5">CHUV0807</strain>
    </source>
</reference>
<gene>
    <name evidence="4" type="ORF">CHUV0807_1397</name>
</gene>
<feature type="binding site" evidence="3">
    <location>
        <position position="81"/>
    </location>
    <ligand>
        <name>a divalent metal cation</name>
        <dbReference type="ChEBI" id="CHEBI:60240"/>
        <label>1</label>
    </ligand>
</feature>
<dbReference type="NCBIfam" id="TIGR00486">
    <property type="entry name" value="YbgI_SA1388"/>
    <property type="match status" value="1"/>
</dbReference>
<proteinExistence type="inferred from homology"/>
<evidence type="ECO:0000256" key="1">
    <source>
        <dbReference type="ARBA" id="ARBA00006964"/>
    </source>
</evidence>
<evidence type="ECO:0000313" key="4">
    <source>
        <dbReference type="EMBL" id="SAM65732.1"/>
    </source>
</evidence>
<dbReference type="PANTHER" id="PTHR13799:SF14">
    <property type="entry name" value="GTP CYCLOHYDROLASE 1 TYPE 2 HOMOLOG"/>
    <property type="match status" value="1"/>
</dbReference>
<evidence type="ECO:0000256" key="2">
    <source>
        <dbReference type="ARBA" id="ARBA00022723"/>
    </source>
</evidence>
<keyword evidence="2 3" id="KW-0479">Metal-binding</keyword>
<dbReference type="SUPFAM" id="SSF102705">
    <property type="entry name" value="NIF3 (NGG1p interacting factor 3)-like"/>
    <property type="match status" value="1"/>
</dbReference>
<evidence type="ECO:0000313" key="5">
    <source>
        <dbReference type="Proteomes" id="UP000190837"/>
    </source>
</evidence>